<keyword evidence="2 6" id="KW-0812">Transmembrane</keyword>
<dbReference type="Proteomes" id="UP000694501">
    <property type="component" value="Unassembled WGS sequence"/>
</dbReference>
<evidence type="ECO:0000256" key="2">
    <source>
        <dbReference type="ARBA" id="ARBA00022692"/>
    </source>
</evidence>
<keyword evidence="9" id="KW-0067">ATP-binding</keyword>
<evidence type="ECO:0000313" key="9">
    <source>
        <dbReference type="EMBL" id="MBU7597424.1"/>
    </source>
</evidence>
<evidence type="ECO:0000256" key="5">
    <source>
        <dbReference type="SAM" id="MobiDB-lite"/>
    </source>
</evidence>
<dbReference type="InterPro" id="IPR027417">
    <property type="entry name" value="P-loop_NTPase"/>
</dbReference>
<evidence type="ECO:0000259" key="7">
    <source>
        <dbReference type="PROSITE" id="PS50893"/>
    </source>
</evidence>
<evidence type="ECO:0000256" key="6">
    <source>
        <dbReference type="SAM" id="Phobius"/>
    </source>
</evidence>
<reference evidence="9" key="1">
    <citation type="submission" date="2021-06" db="EMBL/GenBank/DDBJ databases">
        <title>Sequencing of actinobacteria type strains.</title>
        <authorList>
            <person name="Nguyen G.-S."/>
            <person name="Wentzel A."/>
        </authorList>
    </citation>
    <scope>NUCLEOTIDE SEQUENCE</scope>
    <source>
        <strain evidence="9">P38-E01</strain>
    </source>
</reference>
<evidence type="ECO:0000256" key="1">
    <source>
        <dbReference type="ARBA" id="ARBA00004651"/>
    </source>
</evidence>
<dbReference type="Pfam" id="PF00005">
    <property type="entry name" value="ABC_tran"/>
    <property type="match status" value="1"/>
</dbReference>
<keyword evidence="3 6" id="KW-1133">Transmembrane helix</keyword>
<dbReference type="InterPro" id="IPR011527">
    <property type="entry name" value="ABC1_TM_dom"/>
</dbReference>
<dbReference type="RefSeq" id="WP_211041628.1">
    <property type="nucleotide sequence ID" value="NZ_JAELVF020000001.1"/>
</dbReference>
<feature type="transmembrane region" description="Helical" evidence="6">
    <location>
        <begin position="89"/>
        <end position="106"/>
    </location>
</feature>
<feature type="transmembrane region" description="Helical" evidence="6">
    <location>
        <begin position="268"/>
        <end position="290"/>
    </location>
</feature>
<dbReference type="Gene3D" id="1.20.1560.10">
    <property type="entry name" value="ABC transporter type 1, transmembrane domain"/>
    <property type="match status" value="1"/>
</dbReference>
<feature type="transmembrane region" description="Helical" evidence="6">
    <location>
        <begin position="188"/>
        <end position="207"/>
    </location>
</feature>
<dbReference type="SUPFAM" id="SSF90123">
    <property type="entry name" value="ABC transporter transmembrane region"/>
    <property type="match status" value="1"/>
</dbReference>
<evidence type="ECO:0000259" key="8">
    <source>
        <dbReference type="PROSITE" id="PS50929"/>
    </source>
</evidence>
<dbReference type="InterPro" id="IPR039421">
    <property type="entry name" value="Type_1_exporter"/>
</dbReference>
<dbReference type="EMBL" id="JAELVF020000001">
    <property type="protein sequence ID" value="MBU7597424.1"/>
    <property type="molecule type" value="Genomic_DNA"/>
</dbReference>
<feature type="domain" description="ABC transmembrane type-1" evidence="8">
    <location>
        <begin position="52"/>
        <end position="331"/>
    </location>
</feature>
<keyword evidence="10" id="KW-1185">Reference proteome</keyword>
<feature type="transmembrane region" description="Helical" evidence="6">
    <location>
        <begin position="302"/>
        <end position="323"/>
    </location>
</feature>
<evidence type="ECO:0000256" key="4">
    <source>
        <dbReference type="ARBA" id="ARBA00023136"/>
    </source>
</evidence>
<evidence type="ECO:0000313" key="10">
    <source>
        <dbReference type="Proteomes" id="UP000694501"/>
    </source>
</evidence>
<dbReference type="PROSITE" id="PS00211">
    <property type="entry name" value="ABC_TRANSPORTER_1"/>
    <property type="match status" value="1"/>
</dbReference>
<dbReference type="InterPro" id="IPR017871">
    <property type="entry name" value="ABC_transporter-like_CS"/>
</dbReference>
<evidence type="ECO:0000256" key="3">
    <source>
        <dbReference type="ARBA" id="ARBA00022989"/>
    </source>
</evidence>
<dbReference type="PROSITE" id="PS50929">
    <property type="entry name" value="ABC_TM1F"/>
    <property type="match status" value="1"/>
</dbReference>
<dbReference type="PANTHER" id="PTHR43394">
    <property type="entry name" value="ATP-DEPENDENT PERMEASE MDL1, MITOCHONDRIAL"/>
    <property type="match status" value="1"/>
</dbReference>
<comment type="subcellular location">
    <subcellularLocation>
        <location evidence="1">Cell membrane</location>
        <topology evidence="1">Multi-pass membrane protein</topology>
    </subcellularLocation>
</comment>
<organism evidence="9 10">
    <name type="scientific">Streptomyces tardus</name>
    <dbReference type="NCBI Taxonomy" id="2780544"/>
    <lineage>
        <taxon>Bacteria</taxon>
        <taxon>Bacillati</taxon>
        <taxon>Actinomycetota</taxon>
        <taxon>Actinomycetes</taxon>
        <taxon>Kitasatosporales</taxon>
        <taxon>Streptomycetaceae</taxon>
        <taxon>Streptomyces</taxon>
    </lineage>
</organism>
<dbReference type="Gene3D" id="3.40.50.300">
    <property type="entry name" value="P-loop containing nucleotide triphosphate hydrolases"/>
    <property type="match status" value="1"/>
</dbReference>
<dbReference type="GO" id="GO:0016887">
    <property type="term" value="F:ATP hydrolysis activity"/>
    <property type="evidence" value="ECO:0007669"/>
    <property type="project" value="InterPro"/>
</dbReference>
<sequence length="665" mass="70956">MADNRPAAWPRPDRIGKRWRPLPDAAPEPEVLGPARYLGWLVRRQWPRVLYAAVLSSAWMTTLMLPPYIVARGVDDGLRGDDFGAVVRWSAVLLLSGAVSAVLGIARHRTMTFARMYAGFHTVELLTRRTLRLGSAFARQSSTGDLVTVSGSDVQRMGHALTLAGPGVGAVFAYGVVTVLLLHISPSLAALVLLGVPVIALSTGPLLGRLQRAETEYREQQGALTGRAVDLAAGLRVLAGIGGRELFAERYRAASRRLLTEGYRVGAVNSWIAALMIALPSVFLAVVTWFAARKAVAGEISLGELIAVYGYMALLIVPVFFLVEGTDQLVRALVSAGRVVRILRARPPQDEGREAVPPRSLRPELHDPQSGLTVPHGSFVGLVAARPAVGERATERLGRYGETSVTWGGVPLTALPLADVRAQVLVAQNEAQLFAGSLRETVSPGPRFDRRQYGAPDDRAVLAALRAAAADDVVEAMPDGLDSRVEPQGRNLSGGQRQRLRLVRAVLADPEVLLLVEPTSAVDAHTEALVAAGLRTAREGRTTVVVTTSPLLLDRTDLVCLLDEDGRLAATGTHAELLARRADYRGLVLRGTTDEETSGGRAVRAGGETWAGAGHPGEGQLPYGRGQFDAPDPDQEPRPSGGRQLAGERGPFDGRDDNEVEGAGG</sequence>
<dbReference type="AlphaFoldDB" id="A0A949N408"/>
<feature type="domain" description="ABC transporter" evidence="7">
    <location>
        <begin position="277"/>
        <end position="590"/>
    </location>
</feature>
<dbReference type="SUPFAM" id="SSF52540">
    <property type="entry name" value="P-loop containing nucleoside triphosphate hydrolases"/>
    <property type="match status" value="1"/>
</dbReference>
<feature type="region of interest" description="Disordered" evidence="5">
    <location>
        <begin position="593"/>
        <end position="665"/>
    </location>
</feature>
<accession>A0A949N408</accession>
<dbReference type="GO" id="GO:0015421">
    <property type="term" value="F:ABC-type oligopeptide transporter activity"/>
    <property type="evidence" value="ECO:0007669"/>
    <property type="project" value="TreeGrafter"/>
</dbReference>
<gene>
    <name evidence="9" type="ORF">JGS22_007205</name>
</gene>
<dbReference type="GO" id="GO:0005524">
    <property type="term" value="F:ATP binding"/>
    <property type="evidence" value="ECO:0007669"/>
    <property type="project" value="UniProtKB-KW"/>
</dbReference>
<dbReference type="PANTHER" id="PTHR43394:SF1">
    <property type="entry name" value="ATP-BINDING CASSETTE SUB-FAMILY B MEMBER 10, MITOCHONDRIAL"/>
    <property type="match status" value="1"/>
</dbReference>
<comment type="caution">
    <text evidence="9">The sequence shown here is derived from an EMBL/GenBank/DDBJ whole genome shotgun (WGS) entry which is preliminary data.</text>
</comment>
<dbReference type="InterPro" id="IPR036640">
    <property type="entry name" value="ABC1_TM_sf"/>
</dbReference>
<feature type="transmembrane region" description="Helical" evidence="6">
    <location>
        <begin position="49"/>
        <end position="69"/>
    </location>
</feature>
<keyword evidence="9" id="KW-0547">Nucleotide-binding</keyword>
<dbReference type="PROSITE" id="PS50893">
    <property type="entry name" value="ABC_TRANSPORTER_2"/>
    <property type="match status" value="1"/>
</dbReference>
<keyword evidence="4 6" id="KW-0472">Membrane</keyword>
<dbReference type="Pfam" id="PF00664">
    <property type="entry name" value="ABC_membrane"/>
    <property type="match status" value="1"/>
</dbReference>
<dbReference type="InterPro" id="IPR003439">
    <property type="entry name" value="ABC_transporter-like_ATP-bd"/>
</dbReference>
<proteinExistence type="predicted"/>
<dbReference type="CDD" id="cd07346">
    <property type="entry name" value="ABC_6TM_exporters"/>
    <property type="match status" value="1"/>
</dbReference>
<dbReference type="GO" id="GO:0005886">
    <property type="term" value="C:plasma membrane"/>
    <property type="evidence" value="ECO:0007669"/>
    <property type="project" value="UniProtKB-SubCell"/>
</dbReference>
<feature type="transmembrane region" description="Helical" evidence="6">
    <location>
        <begin position="160"/>
        <end position="182"/>
    </location>
</feature>
<protein>
    <submittedName>
        <fullName evidence="9">ABC transporter ATP-binding protein/permease</fullName>
    </submittedName>
</protein>
<name>A0A949N408_9ACTN</name>